<name>A0A146KB38_9EUKA</name>
<organism evidence="1">
    <name type="scientific">Trepomonas sp. PC1</name>
    <dbReference type="NCBI Taxonomy" id="1076344"/>
    <lineage>
        <taxon>Eukaryota</taxon>
        <taxon>Metamonada</taxon>
        <taxon>Diplomonadida</taxon>
        <taxon>Hexamitidae</taxon>
        <taxon>Hexamitinae</taxon>
        <taxon>Trepomonas</taxon>
    </lineage>
</organism>
<reference evidence="1" key="1">
    <citation type="submission" date="2015-07" db="EMBL/GenBank/DDBJ databases">
        <title>Adaptation to a free-living lifestyle via gene acquisitions in the diplomonad Trepomonas sp. PC1.</title>
        <authorList>
            <person name="Xu F."/>
            <person name="Jerlstrom-Hultqvist J."/>
            <person name="Kolisko M."/>
            <person name="Simpson A.G.B."/>
            <person name="Roger A.J."/>
            <person name="Svard S.G."/>
            <person name="Andersson J.O."/>
        </authorList>
    </citation>
    <scope>NUCLEOTIDE SEQUENCE</scope>
    <source>
        <strain evidence="1">PC1</strain>
    </source>
</reference>
<proteinExistence type="predicted"/>
<sequence>AMNHPYKKEVIKKFNLLHFDTNLLWIVDELATARYEQSDTQFQITEDFYFVLLDRLIRSSKLHQYNSLLFIFSQSPPQTIKKIIKMCAYMNVDYTQQQLWRALVMLCLPLPQHWSFDHTEQQFYCDQAEFQKFKAQLNLTKQPLQFHPCDPIVASIDVQAKTGQLVIPYLEPFEAAKVPRNFIFAYDFANMQPVMLPMVDKHVPGLLQVPLFEVNFLYQKEIYSAALKANEVVFRIQSGLRFDQLKIQLENEFKEILKAQNEEKLKFDRKQIQKDQREGQKMTVLEKLQRQFIQQPKVSLDFLLEKISDLEEKQCFGYQFIGKKVYQDYFQSQAKEKHEIVAHQKDFAELVQVQAIVRWSGKTVISIDNTEYNMQKLDQFDFKMGWMLQIGRFTFSVSQLDQNCKEFLMNCINDVQKWLEKLEFYSKKAKLPKFDLYWSPREMILKVIDLYNEIKNEVDFIDVEWVFG</sequence>
<dbReference type="AlphaFoldDB" id="A0A146KB38"/>
<dbReference type="EMBL" id="GDID01003880">
    <property type="protein sequence ID" value="JAP92726.1"/>
    <property type="molecule type" value="Transcribed_RNA"/>
</dbReference>
<evidence type="ECO:0000313" key="1">
    <source>
        <dbReference type="EMBL" id="JAP92726.1"/>
    </source>
</evidence>
<accession>A0A146KB38</accession>
<gene>
    <name evidence="1" type="ORF">TPC1_15230</name>
</gene>
<feature type="non-terminal residue" evidence="1">
    <location>
        <position position="1"/>
    </location>
</feature>
<protein>
    <submittedName>
        <fullName evidence="1">Uncharacterized protein</fullName>
    </submittedName>
</protein>